<dbReference type="EC" id="1.2.4.2" evidence="4"/>
<keyword evidence="5" id="KW-0560">Oxidoreductase</keyword>
<protein>
    <recommendedName>
        <fullName evidence="4">oxoglutarate dehydrogenase (succinyl-transferring)</fullName>
        <ecNumber evidence="4">1.2.4.2</ecNumber>
    </recommendedName>
</protein>
<dbReference type="InterPro" id="IPR005475">
    <property type="entry name" value="Transketolase-like_Pyr-bd"/>
</dbReference>
<dbReference type="InterPro" id="IPR032106">
    <property type="entry name" value="2-oxogl_dehyd_N"/>
</dbReference>
<proteinExistence type="inferred from homology"/>
<evidence type="ECO:0000256" key="3">
    <source>
        <dbReference type="ARBA" id="ARBA00006936"/>
    </source>
</evidence>
<sequence length="950" mass="106891">MSETQESMSSWWQSSQLSGSSSAYLDAIYEDYLQDPNSIDSSWRQYFDAIRDNKHEVSHAQVREDFVALSKNPFRFALTTPQGGVVDSGNYPDGGDKVSAVMDLVYMYRSIGHKVSNLDPLKLKRSEETPELELDFHGLNDTNLNEKFNVGVFSDYQALPLKEIIAKLEHVYTGSIGYEFMHLNNMAEKLWFRQRVEKQIPNLSAERKVWLLERLTAAEGLEKYLGMKYVGQKRFSLEGGESMIPALNEMINKAGEIAVEEIGLGMAHRGRLNVLVNIMGKSPENLFKEFEGSQDKKFLSGDVKYHMGFASWHKTSKDEVRLALAFNPSHLETVDPVVEGAVRAKQECFGDDNPHGKVVPILIHGDSAFCGQGVVMETFALSQTRYYGTGGTIHIVINNQVGFTTDKIQDNRSSLYCTDIAKVVEAPILHVNGDDPEAVLRVAGLAMDYRMMFGKDIVIDLVCYRRHGHNEADEPSGTQPLMYSIIKKLPTTRSIYADKLESEGVVSKAQADQMAKAYRDRLQKGEVVADIITGKHDRHSKCVADWRPYVNQKWDQVVDTRIDKAQLLKLAQSLNDLPADLTLQPQVKKAIDDRIKMAAGEIPGNWGFAENLAYATLLAEGYNIRLSGEDSGRGTFSHRHAVLHNYDYSKTELPDYTPLQHINDKAQCHIIDSVLSEYAVLGFDYGYSCSAPKTLTLWEAQFGDFANTAQVVIDQFIAAAEEKWGILSGLVMLLPHGQEGQGAEHSSARLERFLQLCAHDNMQVCVPTTPAQMFHMLRRQMLRPYRKPLIVMSPKSLLRHPMVHSTLDELADGQFYNVIAEVEDIKPQSVSRVILCSGKVYYDLLAERSEKEAKDIAIVRVEQLYPFPQADLDKVLAPYEAVNDIVWVQEEPENQGAWWMIQHELRKVLRKDQNLSYVGRKAAAAPAVGYPSLFHAQQSELVAKALKLDK</sequence>
<dbReference type="PANTHER" id="PTHR23152:SF4">
    <property type="entry name" value="2-OXOADIPATE DEHYDROGENASE COMPLEX COMPONENT E1"/>
    <property type="match status" value="1"/>
</dbReference>
<dbReference type="OrthoDB" id="9759785at2"/>
<comment type="cofactor">
    <cofactor evidence="1">
        <name>thiamine diphosphate</name>
        <dbReference type="ChEBI" id="CHEBI:58937"/>
    </cofactor>
</comment>
<dbReference type="GO" id="GO:0045252">
    <property type="term" value="C:oxoglutarate dehydrogenase complex"/>
    <property type="evidence" value="ECO:0007669"/>
    <property type="project" value="TreeGrafter"/>
</dbReference>
<dbReference type="Pfam" id="PF00676">
    <property type="entry name" value="E1_dh"/>
    <property type="match status" value="1"/>
</dbReference>
<name>A0A8J2Z5Q1_9GAMM</name>
<dbReference type="InterPro" id="IPR031717">
    <property type="entry name" value="ODO-1/KGD_C"/>
</dbReference>
<dbReference type="Pfam" id="PF16870">
    <property type="entry name" value="OxoGdeHyase_C"/>
    <property type="match status" value="1"/>
</dbReference>
<dbReference type="EMBL" id="BMJS01000024">
    <property type="protein sequence ID" value="GGG02377.1"/>
    <property type="molecule type" value="Genomic_DNA"/>
</dbReference>
<dbReference type="Gene3D" id="3.40.50.11610">
    <property type="entry name" value="Multifunctional 2-oxoglutarate metabolism enzyme, C-terminal domain"/>
    <property type="match status" value="1"/>
</dbReference>
<evidence type="ECO:0000256" key="2">
    <source>
        <dbReference type="ARBA" id="ARBA00003906"/>
    </source>
</evidence>
<dbReference type="InterPro" id="IPR011603">
    <property type="entry name" value="2oxoglutarate_DH_E1"/>
</dbReference>
<evidence type="ECO:0000259" key="7">
    <source>
        <dbReference type="SMART" id="SM00861"/>
    </source>
</evidence>
<evidence type="ECO:0000313" key="9">
    <source>
        <dbReference type="Proteomes" id="UP000636949"/>
    </source>
</evidence>
<keyword evidence="9" id="KW-1185">Reference proteome</keyword>
<dbReference type="GO" id="GO:0005829">
    <property type="term" value="C:cytosol"/>
    <property type="evidence" value="ECO:0007669"/>
    <property type="project" value="TreeGrafter"/>
</dbReference>
<evidence type="ECO:0000256" key="4">
    <source>
        <dbReference type="ARBA" id="ARBA00012280"/>
    </source>
</evidence>
<feature type="domain" description="Transketolase-like pyrimidine-binding" evidence="7">
    <location>
        <begin position="604"/>
        <end position="800"/>
    </location>
</feature>
<evidence type="ECO:0000256" key="5">
    <source>
        <dbReference type="ARBA" id="ARBA00023002"/>
    </source>
</evidence>
<comment type="caution">
    <text evidence="8">The sequence shown here is derived from an EMBL/GenBank/DDBJ whole genome shotgun (WGS) entry which is preliminary data.</text>
</comment>
<dbReference type="NCBIfam" id="TIGR00239">
    <property type="entry name" value="2oxo_dh_E1"/>
    <property type="match status" value="1"/>
</dbReference>
<comment type="function">
    <text evidence="2">E1 component of the 2-oxoglutarate dehydrogenase (OGDH) complex which catalyzes the decarboxylation of 2-oxoglutarate, the first step in the conversion of 2-oxoglutarate to succinyl-CoA and CO(2).</text>
</comment>
<dbReference type="PIRSF" id="PIRSF000157">
    <property type="entry name" value="Oxoglu_dh_E1"/>
    <property type="match status" value="1"/>
</dbReference>
<dbReference type="NCBIfam" id="NF006914">
    <property type="entry name" value="PRK09404.1"/>
    <property type="match status" value="1"/>
</dbReference>
<dbReference type="InterPro" id="IPR042179">
    <property type="entry name" value="KGD_C_sf"/>
</dbReference>
<dbReference type="GO" id="GO:0006099">
    <property type="term" value="P:tricarboxylic acid cycle"/>
    <property type="evidence" value="ECO:0007669"/>
    <property type="project" value="TreeGrafter"/>
</dbReference>
<dbReference type="RefSeq" id="WP_117003297.1">
    <property type="nucleotide sequence ID" value="NZ_BMJS01000024.1"/>
</dbReference>
<evidence type="ECO:0000313" key="8">
    <source>
        <dbReference type="EMBL" id="GGG02377.1"/>
    </source>
</evidence>
<reference evidence="8" key="1">
    <citation type="journal article" date="2014" name="Int. J. Syst. Evol. Microbiol.">
        <title>Complete genome sequence of Corynebacterium casei LMG S-19264T (=DSM 44701T), isolated from a smear-ripened cheese.</title>
        <authorList>
            <consortium name="US DOE Joint Genome Institute (JGI-PGF)"/>
            <person name="Walter F."/>
            <person name="Albersmeier A."/>
            <person name="Kalinowski J."/>
            <person name="Ruckert C."/>
        </authorList>
    </citation>
    <scope>NUCLEOTIDE SEQUENCE</scope>
    <source>
        <strain evidence="8">CGMCC 1.15758</strain>
    </source>
</reference>
<dbReference type="AlphaFoldDB" id="A0A8J2Z5Q1"/>
<accession>A0A8J2Z5Q1</accession>
<dbReference type="Pfam" id="PF02779">
    <property type="entry name" value="Transket_pyr"/>
    <property type="match status" value="1"/>
</dbReference>
<dbReference type="Gene3D" id="1.10.287.1150">
    <property type="entry name" value="TPP helical domain"/>
    <property type="match status" value="1"/>
</dbReference>
<dbReference type="GO" id="GO:0030976">
    <property type="term" value="F:thiamine pyrophosphate binding"/>
    <property type="evidence" value="ECO:0007669"/>
    <property type="project" value="InterPro"/>
</dbReference>
<keyword evidence="6" id="KW-0786">Thiamine pyrophosphate</keyword>
<dbReference type="SMART" id="SM00861">
    <property type="entry name" value="Transket_pyr"/>
    <property type="match status" value="1"/>
</dbReference>
<dbReference type="InterPro" id="IPR029061">
    <property type="entry name" value="THDP-binding"/>
</dbReference>
<evidence type="ECO:0000256" key="6">
    <source>
        <dbReference type="ARBA" id="ARBA00023052"/>
    </source>
</evidence>
<dbReference type="Gene3D" id="3.40.50.970">
    <property type="match status" value="1"/>
</dbReference>
<dbReference type="SUPFAM" id="SSF52518">
    <property type="entry name" value="Thiamin diphosphate-binding fold (THDP-binding)"/>
    <property type="match status" value="2"/>
</dbReference>
<dbReference type="NCBIfam" id="NF008907">
    <property type="entry name" value="PRK12270.1"/>
    <property type="match status" value="1"/>
</dbReference>
<gene>
    <name evidence="8" type="primary">sucA</name>
    <name evidence="8" type="ORF">GCM10010995_19720</name>
</gene>
<evidence type="ECO:0000256" key="1">
    <source>
        <dbReference type="ARBA" id="ARBA00001964"/>
    </source>
</evidence>
<dbReference type="PANTHER" id="PTHR23152">
    <property type="entry name" value="2-OXOGLUTARATE DEHYDROGENASE"/>
    <property type="match status" value="1"/>
</dbReference>
<dbReference type="GO" id="GO:0004591">
    <property type="term" value="F:oxoglutarate dehydrogenase (succinyl-transferring) activity"/>
    <property type="evidence" value="ECO:0007669"/>
    <property type="project" value="UniProtKB-EC"/>
</dbReference>
<dbReference type="Gene3D" id="3.40.50.12470">
    <property type="match status" value="1"/>
</dbReference>
<dbReference type="Pfam" id="PF16078">
    <property type="entry name" value="2-oxogl_dehyd_N"/>
    <property type="match status" value="1"/>
</dbReference>
<comment type="similarity">
    <text evidence="3">Belongs to the alpha-ketoglutarate dehydrogenase family.</text>
</comment>
<organism evidence="8 9">
    <name type="scientific">Cysteiniphilum litorale</name>
    <dbReference type="NCBI Taxonomy" id="2056700"/>
    <lineage>
        <taxon>Bacteria</taxon>
        <taxon>Pseudomonadati</taxon>
        <taxon>Pseudomonadota</taxon>
        <taxon>Gammaproteobacteria</taxon>
        <taxon>Thiotrichales</taxon>
        <taxon>Fastidiosibacteraceae</taxon>
        <taxon>Cysteiniphilum</taxon>
    </lineage>
</organism>
<dbReference type="CDD" id="cd02016">
    <property type="entry name" value="TPP_E1_OGDC_like"/>
    <property type="match status" value="1"/>
</dbReference>
<dbReference type="Proteomes" id="UP000636949">
    <property type="component" value="Unassembled WGS sequence"/>
</dbReference>
<dbReference type="InterPro" id="IPR001017">
    <property type="entry name" value="DH_E1"/>
</dbReference>
<reference evidence="8" key="2">
    <citation type="submission" date="2020-09" db="EMBL/GenBank/DDBJ databases">
        <authorList>
            <person name="Sun Q."/>
            <person name="Zhou Y."/>
        </authorList>
    </citation>
    <scope>NUCLEOTIDE SEQUENCE</scope>
    <source>
        <strain evidence="8">CGMCC 1.15758</strain>
    </source>
</reference>